<feature type="chain" id="PRO_5004272076" evidence="1">
    <location>
        <begin position="25"/>
        <end position="102"/>
    </location>
</feature>
<keyword evidence="1" id="KW-0732">Signal</keyword>
<feature type="signal peptide" evidence="1">
    <location>
        <begin position="1"/>
        <end position="24"/>
    </location>
</feature>
<dbReference type="InParanoid" id="Q6CKV2"/>
<reference evidence="2 3" key="1">
    <citation type="journal article" date="2004" name="Nature">
        <title>Genome evolution in yeasts.</title>
        <authorList>
            <consortium name="Genolevures"/>
            <person name="Dujon B."/>
            <person name="Sherman D."/>
            <person name="Fischer G."/>
            <person name="Durrens P."/>
            <person name="Casaregola S."/>
            <person name="Lafontaine I."/>
            <person name="de Montigny J."/>
            <person name="Marck C."/>
            <person name="Neuveglise C."/>
            <person name="Talla E."/>
            <person name="Goffard N."/>
            <person name="Frangeul L."/>
            <person name="Aigle M."/>
            <person name="Anthouard V."/>
            <person name="Babour A."/>
            <person name="Barbe V."/>
            <person name="Barnay S."/>
            <person name="Blanchin S."/>
            <person name="Beckerich J.M."/>
            <person name="Beyne E."/>
            <person name="Bleykasten C."/>
            <person name="Boisrame A."/>
            <person name="Boyer J."/>
            <person name="Cattolico L."/>
            <person name="Confanioleri F."/>
            <person name="de Daruvar A."/>
            <person name="Despons L."/>
            <person name="Fabre E."/>
            <person name="Fairhead C."/>
            <person name="Ferry-Dumazet H."/>
            <person name="Groppi A."/>
            <person name="Hantraye F."/>
            <person name="Hennequin C."/>
            <person name="Jauniaux N."/>
            <person name="Joyet P."/>
            <person name="Kachouri R."/>
            <person name="Kerrest A."/>
            <person name="Koszul R."/>
            <person name="Lemaire M."/>
            <person name="Lesur I."/>
            <person name="Ma L."/>
            <person name="Muller H."/>
            <person name="Nicaud J.M."/>
            <person name="Nikolski M."/>
            <person name="Oztas S."/>
            <person name="Ozier-Kalogeropoulos O."/>
            <person name="Pellenz S."/>
            <person name="Potier S."/>
            <person name="Richard G.F."/>
            <person name="Straub M.L."/>
            <person name="Suleau A."/>
            <person name="Swennene D."/>
            <person name="Tekaia F."/>
            <person name="Wesolowski-Louvel M."/>
            <person name="Westhof E."/>
            <person name="Wirth B."/>
            <person name="Zeniou-Meyer M."/>
            <person name="Zivanovic I."/>
            <person name="Bolotin-Fukuhara M."/>
            <person name="Thierry A."/>
            <person name="Bouchier C."/>
            <person name="Caudron B."/>
            <person name="Scarpelli C."/>
            <person name="Gaillardin C."/>
            <person name="Weissenbach J."/>
            <person name="Wincker P."/>
            <person name="Souciet J.L."/>
        </authorList>
    </citation>
    <scope>NUCLEOTIDE SEQUENCE [LARGE SCALE GENOMIC DNA]</scope>
    <source>
        <strain evidence="3">ATCC 8585 / CBS 2359 / DSM 70799 / NBRC 1267 / NRRL Y-1140 / WM37</strain>
    </source>
</reference>
<accession>Q6CKV2</accession>
<gene>
    <name evidence="2" type="ORF">KLLA0_F07887g</name>
</gene>
<dbReference type="Proteomes" id="UP000000598">
    <property type="component" value="Chromosome F"/>
</dbReference>
<dbReference type="AlphaFoldDB" id="Q6CKV2"/>
<dbReference type="RefSeq" id="XP_455437.1">
    <property type="nucleotide sequence ID" value="XM_455437.1"/>
</dbReference>
<evidence type="ECO:0000313" key="2">
    <source>
        <dbReference type="EMBL" id="CAG98145.1"/>
    </source>
</evidence>
<dbReference type="EMBL" id="CR382126">
    <property type="protein sequence ID" value="CAG98145.1"/>
    <property type="molecule type" value="Genomic_DNA"/>
</dbReference>
<dbReference type="PaxDb" id="284590-Q6CKV2"/>
<sequence>MSSGAHFFSMKICGALLMISHVHVQLYRHTGSSSDRQGGNLQKWIQRPREFDSNCGFGKAALAASFWVSNDKRIFPTEFSHFFPAFELASARTGTSGGTVDL</sequence>
<dbReference type="KEGG" id="kla:KLLA0_F07887g"/>
<dbReference type="GeneID" id="2895065"/>
<protein>
    <submittedName>
        <fullName evidence="2">KLLA0F07887p</fullName>
    </submittedName>
</protein>
<keyword evidence="3" id="KW-1185">Reference proteome</keyword>
<proteinExistence type="predicted"/>
<organism evidence="2 3">
    <name type="scientific">Kluyveromyces lactis (strain ATCC 8585 / CBS 2359 / DSM 70799 / NBRC 1267 / NRRL Y-1140 / WM37)</name>
    <name type="common">Yeast</name>
    <name type="synonym">Candida sphaerica</name>
    <dbReference type="NCBI Taxonomy" id="284590"/>
    <lineage>
        <taxon>Eukaryota</taxon>
        <taxon>Fungi</taxon>
        <taxon>Dikarya</taxon>
        <taxon>Ascomycota</taxon>
        <taxon>Saccharomycotina</taxon>
        <taxon>Saccharomycetes</taxon>
        <taxon>Saccharomycetales</taxon>
        <taxon>Saccharomycetaceae</taxon>
        <taxon>Kluyveromyces</taxon>
    </lineage>
</organism>
<name>Q6CKV2_KLULA</name>
<dbReference type="HOGENOM" id="CLU_2277904_0_0_1"/>
<evidence type="ECO:0000256" key="1">
    <source>
        <dbReference type="SAM" id="SignalP"/>
    </source>
</evidence>
<evidence type="ECO:0000313" key="3">
    <source>
        <dbReference type="Proteomes" id="UP000000598"/>
    </source>
</evidence>